<dbReference type="InterPro" id="IPR010930">
    <property type="entry name" value="Flg_bb/hook_C_dom"/>
</dbReference>
<feature type="domain" description="Flagellar basal-body/hook protein C-terminal" evidence="4">
    <location>
        <begin position="239"/>
        <end position="284"/>
    </location>
</feature>
<dbReference type="Proteomes" id="UP000825179">
    <property type="component" value="Chromosome"/>
</dbReference>
<keyword evidence="5" id="KW-0282">Flagellum</keyword>
<dbReference type="Proteomes" id="UP000010716">
    <property type="component" value="Unassembled WGS sequence"/>
</dbReference>
<dbReference type="InterPro" id="IPR001444">
    <property type="entry name" value="Flag_bb_rod_N"/>
</dbReference>
<dbReference type="KEGG" id="cthu:HUR95_01600"/>
<evidence type="ECO:0000256" key="2">
    <source>
        <dbReference type="RuleBase" id="RU362116"/>
    </source>
</evidence>
<comment type="subcellular location">
    <subcellularLocation>
        <location evidence="2">Bacterial flagellum basal body</location>
    </subcellularLocation>
</comment>
<dbReference type="eggNOG" id="COG4786">
    <property type="taxonomic scope" value="Bacteria"/>
</dbReference>
<dbReference type="AlphaFoldDB" id="F5LA48"/>
<keyword evidence="5" id="KW-0969">Cilium</keyword>
<dbReference type="RefSeq" id="WP_007506112.1">
    <property type="nucleotide sequence ID" value="NZ_AFCE01000162.1"/>
</dbReference>
<dbReference type="PANTHER" id="PTHR30435">
    <property type="entry name" value="FLAGELLAR PROTEIN"/>
    <property type="match status" value="1"/>
</dbReference>
<evidence type="ECO:0000313" key="5">
    <source>
        <dbReference type="EMBL" id="EGL81768.1"/>
    </source>
</evidence>
<evidence type="ECO:0000256" key="1">
    <source>
        <dbReference type="ARBA" id="ARBA00009677"/>
    </source>
</evidence>
<evidence type="ECO:0000313" key="7">
    <source>
        <dbReference type="Proteomes" id="UP000010716"/>
    </source>
</evidence>
<protein>
    <submittedName>
        <fullName evidence="5">Flagellar hook-basal body protein</fullName>
    </submittedName>
</protein>
<comment type="similarity">
    <text evidence="1 2">Belongs to the flagella basal body rod proteins family.</text>
</comment>
<organism evidence="5 7">
    <name type="scientific">Caldalkalibacillus thermarum (strain TA2.A1)</name>
    <dbReference type="NCBI Taxonomy" id="986075"/>
    <lineage>
        <taxon>Bacteria</taxon>
        <taxon>Bacillati</taxon>
        <taxon>Bacillota</taxon>
        <taxon>Bacilli</taxon>
        <taxon>Bacillales</taxon>
        <taxon>Bacillaceae</taxon>
        <taxon>Caldalkalibacillus</taxon>
    </lineage>
</organism>
<evidence type="ECO:0000313" key="6">
    <source>
        <dbReference type="EMBL" id="QZT34143.1"/>
    </source>
</evidence>
<keyword evidence="2" id="KW-0975">Bacterial flagellum</keyword>
<keyword evidence="5" id="KW-0966">Cell projection</keyword>
<dbReference type="Pfam" id="PF06429">
    <property type="entry name" value="Flg_bbr_C"/>
    <property type="match status" value="1"/>
</dbReference>
<evidence type="ECO:0000259" key="3">
    <source>
        <dbReference type="Pfam" id="PF00460"/>
    </source>
</evidence>
<proteinExistence type="inferred from homology"/>
<accession>F5LA48</accession>
<dbReference type="GO" id="GO:0071978">
    <property type="term" value="P:bacterial-type flagellum-dependent swarming motility"/>
    <property type="evidence" value="ECO:0007669"/>
    <property type="project" value="TreeGrafter"/>
</dbReference>
<dbReference type="InterPro" id="IPR037925">
    <property type="entry name" value="FlgE/F/G-like"/>
</dbReference>
<dbReference type="EMBL" id="CP082237">
    <property type="protein sequence ID" value="QZT34143.1"/>
    <property type="molecule type" value="Genomic_DNA"/>
</dbReference>
<dbReference type="PANTHER" id="PTHR30435:SF19">
    <property type="entry name" value="FLAGELLAR BASAL-BODY ROD PROTEIN FLGG"/>
    <property type="match status" value="1"/>
</dbReference>
<dbReference type="OrthoDB" id="9804559at2"/>
<keyword evidence="8" id="KW-1185">Reference proteome</keyword>
<evidence type="ECO:0000259" key="4">
    <source>
        <dbReference type="Pfam" id="PF06429"/>
    </source>
</evidence>
<reference evidence="6" key="3">
    <citation type="submission" date="2021-08" db="EMBL/GenBank/DDBJ databases">
        <authorList>
            <person name="de Jong S."/>
            <person name="van den Broek M."/>
            <person name="Merkel A."/>
            <person name="de la Torre Cortes P."/>
            <person name="Kalamorz F."/>
            <person name="Cook G."/>
            <person name="van Loosdrecht M."/>
            <person name="McMillan D."/>
        </authorList>
    </citation>
    <scope>NUCLEOTIDE SEQUENCE</scope>
    <source>
        <strain evidence="6">TA2.A1</strain>
    </source>
</reference>
<gene>
    <name evidence="5" type="ORF">CathTA2_2783</name>
    <name evidence="6" type="ORF">HUR95_01600</name>
</gene>
<sequence>MNRVMLTSAATLRQLQLKVDTHAHNLANLNTAGFKRREAAFQDLLTRQLHNQPHLRQEAGRLTPYGVRLGHGGRVSQTLLRTEQGGMIITNRPLDFMIEGPHAWFRLASISNDEAGGGQQEVVYTRDGRFHLAPHPDLAGFVRLVAADGSPLLAADGGQITFPAHYDTIELREDGTLAAYQAQTPDNRVEYVLGLAYIERPDQLVAMGENRFRWPGEEAEIEVLNLAQQDPAERTIRLRQGALETSNVDLTQEMTRVMAAQRLMQLKARSISIADEMLGFANSIRA</sequence>
<dbReference type="GO" id="GO:0009425">
    <property type="term" value="C:bacterial-type flagellum basal body"/>
    <property type="evidence" value="ECO:0007669"/>
    <property type="project" value="UniProtKB-SubCell"/>
</dbReference>
<dbReference type="NCBIfam" id="TIGR03506">
    <property type="entry name" value="FlgEFG_subfam"/>
    <property type="match status" value="1"/>
</dbReference>
<evidence type="ECO:0000313" key="8">
    <source>
        <dbReference type="Proteomes" id="UP000825179"/>
    </source>
</evidence>
<dbReference type="Pfam" id="PF00460">
    <property type="entry name" value="Flg_bb_rod"/>
    <property type="match status" value="1"/>
</dbReference>
<name>F5LA48_CALTT</name>
<feature type="domain" description="Flagellar basal body rod protein N-terminal" evidence="3">
    <location>
        <begin position="5"/>
        <end position="35"/>
    </location>
</feature>
<dbReference type="EMBL" id="AFCE01000162">
    <property type="protein sequence ID" value="EGL81768.1"/>
    <property type="molecule type" value="Genomic_DNA"/>
</dbReference>
<reference evidence="6 8" key="2">
    <citation type="journal article" date="2020" name="Extremophiles">
        <title>Genomic analysis of Caldalkalibacillus thermarum TA2.A1 reveals aerobic alkaliphilic metabolism and evolutionary hallmarks linking alkaliphilic bacteria and plant life.</title>
        <authorList>
            <person name="de Jong S.I."/>
            <person name="van den Broek M.A."/>
            <person name="Merkel A.Y."/>
            <person name="de la Torre Cortes P."/>
            <person name="Kalamorz F."/>
            <person name="Cook G.M."/>
            <person name="van Loosdrecht M.C.M."/>
            <person name="McMillan D.G.G."/>
        </authorList>
    </citation>
    <scope>NUCLEOTIDE SEQUENCE [LARGE SCALE GENOMIC DNA]</scope>
    <source>
        <strain evidence="6 8">TA2.A1</strain>
    </source>
</reference>
<dbReference type="SUPFAM" id="SSF117143">
    <property type="entry name" value="Flagellar hook protein flgE"/>
    <property type="match status" value="1"/>
</dbReference>
<dbReference type="InterPro" id="IPR020013">
    <property type="entry name" value="Flagellar_FlgE/F/G"/>
</dbReference>
<reference evidence="5 7" key="1">
    <citation type="journal article" date="2011" name="J. Bacteriol.">
        <title>Draft genome sequence of the thermoalkaliphilic Caldalkalibacillus thermarum strain TA2.A1.</title>
        <authorList>
            <person name="Kalamorz F."/>
            <person name="Keis S."/>
            <person name="McMillan D.G."/>
            <person name="Olsson K."/>
            <person name="Stanton J.A."/>
            <person name="Stockwell P."/>
            <person name="Black M.A."/>
            <person name="Klingeman D.M."/>
            <person name="Land M.L."/>
            <person name="Han C.S."/>
            <person name="Martin S.L."/>
            <person name="Becher S.A."/>
            <person name="Peddie C.J."/>
            <person name="Morgan H.W."/>
            <person name="Matthies D."/>
            <person name="Preiss L."/>
            <person name="Meier T."/>
            <person name="Brown S.D."/>
            <person name="Cook G.M."/>
        </authorList>
    </citation>
    <scope>NUCLEOTIDE SEQUENCE [LARGE SCALE GENOMIC DNA]</scope>
    <source>
        <strain evidence="5 7">TA2.A1</strain>
    </source>
</reference>